<accession>A0A6L5XE04</accession>
<gene>
    <name evidence="1" type="ORF">FYJ29_05060</name>
</gene>
<dbReference type="RefSeq" id="WP_154326612.1">
    <property type="nucleotide sequence ID" value="NZ_CP045696.1"/>
</dbReference>
<organism evidence="1 2">
    <name type="scientific">Sodaliphilus pleomorphus</name>
    <dbReference type="NCBI Taxonomy" id="2606626"/>
    <lineage>
        <taxon>Bacteria</taxon>
        <taxon>Pseudomonadati</taxon>
        <taxon>Bacteroidota</taxon>
        <taxon>Bacteroidia</taxon>
        <taxon>Bacteroidales</taxon>
        <taxon>Muribaculaceae</taxon>
        <taxon>Sodaliphilus</taxon>
    </lineage>
</organism>
<sequence length="363" mass="41269">MMKAKAISTLLLYLATLCLAYPATIYKTRYNQYSGLARIADFNPETGEVDNRHEAFDVMLDSTGIFTPAYRYFARIANYHNQEGKSYEIVSGHRKRHVSSTRCGIIFNALNDSNYNAVLVSCHNSRLHDDLLDKRYMEVELVQVRNNKEQVIKSAHIDKNVDMADRLNAIGVDVDHNTVHVLVGNDKLNQLFTVELPAMHNGSHLGLATGPGARVQVERTVLSYKTNDRRIVNTPWTIEKLNLHFARSQNPYEGYWEYLDRDMSDDVLRLGGRYTIALVATATGYDIIYVSGAQVKKSMWTTGMLKGRLEKTIFTDNFKASWIDATLRPIDLDVQAAFESGVILTIKFPVYKSQVRFSKILDR</sequence>
<dbReference type="EMBL" id="VULT01000006">
    <property type="protein sequence ID" value="MSS17134.1"/>
    <property type="molecule type" value="Genomic_DNA"/>
</dbReference>
<dbReference type="Proteomes" id="UP000483362">
    <property type="component" value="Unassembled WGS sequence"/>
</dbReference>
<evidence type="ECO:0000313" key="1">
    <source>
        <dbReference type="EMBL" id="MSS17134.1"/>
    </source>
</evidence>
<proteinExistence type="predicted"/>
<evidence type="ECO:0000313" key="2">
    <source>
        <dbReference type="Proteomes" id="UP000483362"/>
    </source>
</evidence>
<keyword evidence="2" id="KW-1185">Reference proteome</keyword>
<protein>
    <submittedName>
        <fullName evidence="1">Uncharacterized protein</fullName>
    </submittedName>
</protein>
<dbReference type="AlphaFoldDB" id="A0A6L5XE04"/>
<comment type="caution">
    <text evidence="1">The sequence shown here is derived from an EMBL/GenBank/DDBJ whole genome shotgun (WGS) entry which is preliminary data.</text>
</comment>
<name>A0A6L5XE04_9BACT</name>
<reference evidence="1 2" key="1">
    <citation type="submission" date="2019-08" db="EMBL/GenBank/DDBJ databases">
        <title>In-depth cultivation of the pig gut microbiome towards novel bacterial diversity and tailored functional studies.</title>
        <authorList>
            <person name="Wylensek D."/>
            <person name="Hitch T.C.A."/>
            <person name="Clavel T."/>
        </authorList>
    </citation>
    <scope>NUCLEOTIDE SEQUENCE [LARGE SCALE GENOMIC DNA]</scope>
    <source>
        <strain evidence="1 2">Oil-RF-744-WCA-WT-10</strain>
    </source>
</reference>